<evidence type="ECO:0000313" key="2">
    <source>
        <dbReference type="EMBL" id="CAB4192419.1"/>
    </source>
</evidence>
<evidence type="ECO:0000256" key="1">
    <source>
        <dbReference type="SAM" id="MobiDB-lite"/>
    </source>
</evidence>
<protein>
    <submittedName>
        <fullName evidence="2">Uncharacterized protein</fullName>
    </submittedName>
</protein>
<proteinExistence type="predicted"/>
<reference evidence="2" key="1">
    <citation type="submission" date="2020-05" db="EMBL/GenBank/DDBJ databases">
        <authorList>
            <person name="Chiriac C."/>
            <person name="Salcher M."/>
            <person name="Ghai R."/>
            <person name="Kavagutti S V."/>
        </authorList>
    </citation>
    <scope>NUCLEOTIDE SEQUENCE</scope>
</reference>
<dbReference type="EMBL" id="LR797181">
    <property type="protein sequence ID" value="CAB4192419.1"/>
    <property type="molecule type" value="Genomic_DNA"/>
</dbReference>
<sequence length="178" mass="19669">MGYSYAPGCDSVLGFVAHRESSPFTFDAMDRGRQSIASTVRPQLSYSGGVLMIIARLSHNAKAIVCCLDIGQVGQAKGNQAAAPQQERQLMTRRIGRANPYNPLGEFCTRKAEEDATKAQIAQKAAEVAAETEVERRRMLIENTQARIRRRPPDNPEVADAMQKANRAGVYMRNRSSR</sequence>
<gene>
    <name evidence="2" type="ORF">UFOVP1244_26</name>
</gene>
<organism evidence="2">
    <name type="scientific">uncultured Caudovirales phage</name>
    <dbReference type="NCBI Taxonomy" id="2100421"/>
    <lineage>
        <taxon>Viruses</taxon>
        <taxon>Duplodnaviria</taxon>
        <taxon>Heunggongvirae</taxon>
        <taxon>Uroviricota</taxon>
        <taxon>Caudoviricetes</taxon>
        <taxon>Peduoviridae</taxon>
        <taxon>Maltschvirus</taxon>
        <taxon>Maltschvirus maltsch</taxon>
    </lineage>
</organism>
<name>A0A6J5R618_9CAUD</name>
<feature type="region of interest" description="Disordered" evidence="1">
    <location>
        <begin position="149"/>
        <end position="178"/>
    </location>
</feature>
<accession>A0A6J5R618</accession>